<evidence type="ECO:0000256" key="6">
    <source>
        <dbReference type="ARBA" id="ARBA00013950"/>
    </source>
</evidence>
<evidence type="ECO:0000256" key="9">
    <source>
        <dbReference type="ARBA" id="ARBA00022737"/>
    </source>
</evidence>
<dbReference type="CDD" id="cd00402">
    <property type="entry name" value="Riboflavin_synthase_like"/>
    <property type="match status" value="1"/>
</dbReference>
<dbReference type="FunFam" id="2.40.30.20:FF:000003">
    <property type="entry name" value="Riboflavin synthase, alpha subunit"/>
    <property type="match status" value="1"/>
</dbReference>
<evidence type="ECO:0000256" key="5">
    <source>
        <dbReference type="ARBA" id="ARBA00012827"/>
    </source>
</evidence>
<evidence type="ECO:0000313" key="14">
    <source>
        <dbReference type="Proteomes" id="UP000199208"/>
    </source>
</evidence>
<sequence>MFTGIIEEIGIVERIEHAGPAAQLTVRAARVLEDVKNGDSICTNGVCLTVVRFTKESFTADVMPETLRYSNLGGLKQGSPVNLERAMSAQGRFGGHMVSGHIDGVGVIRSLRQEGNATWMTVSPPAALMRYVIQKGSIAMDGTSLTVAQLEESAFSVSIIPVTKDETILLKKRVGDQVNLECDLVGKYVERLLQFGPVGAGDSASEKHGSLNMDFLKENGFA</sequence>
<evidence type="ECO:0000256" key="11">
    <source>
        <dbReference type="PROSITE-ProRule" id="PRU00524"/>
    </source>
</evidence>
<dbReference type="InterPro" id="IPR001783">
    <property type="entry name" value="Lumazine-bd"/>
</dbReference>
<evidence type="ECO:0000256" key="3">
    <source>
        <dbReference type="ARBA" id="ARBA00004887"/>
    </source>
</evidence>
<dbReference type="InterPro" id="IPR026017">
    <property type="entry name" value="Lumazine-bd_dom"/>
</dbReference>
<dbReference type="NCBIfam" id="NF009566">
    <property type="entry name" value="PRK13020.1"/>
    <property type="match status" value="1"/>
</dbReference>
<dbReference type="InterPro" id="IPR017938">
    <property type="entry name" value="Riboflavin_synthase-like_b-brl"/>
</dbReference>
<keyword evidence="14" id="KW-1185">Reference proteome</keyword>
<dbReference type="EC" id="2.5.1.9" evidence="5 10"/>
<evidence type="ECO:0000256" key="8">
    <source>
        <dbReference type="ARBA" id="ARBA00022679"/>
    </source>
</evidence>
<dbReference type="NCBIfam" id="TIGR00187">
    <property type="entry name" value="ribE"/>
    <property type="match status" value="1"/>
</dbReference>
<keyword evidence="8" id="KW-0808">Transferase</keyword>
<reference evidence="13 14" key="1">
    <citation type="submission" date="2016-10" db="EMBL/GenBank/DDBJ databases">
        <authorList>
            <person name="de Groot N.N."/>
        </authorList>
    </citation>
    <scope>NUCLEOTIDE SEQUENCE [LARGE SCALE GENOMIC DNA]</scope>
    <source>
        <strain evidence="13 14">DSM 2784</strain>
    </source>
</reference>
<keyword evidence="9" id="KW-0677">Repeat</keyword>
<accession>A0A1G5RV88</accession>
<proteinExistence type="predicted"/>
<dbReference type="STRING" id="1120920.SAMN03080599_00748"/>
<dbReference type="EMBL" id="FMWL01000002">
    <property type="protein sequence ID" value="SCZ77371.1"/>
    <property type="molecule type" value="Genomic_DNA"/>
</dbReference>
<keyword evidence="7" id="KW-0686">Riboflavin biosynthesis</keyword>
<dbReference type="PANTHER" id="PTHR21098:SF12">
    <property type="entry name" value="RIBOFLAVIN SYNTHASE"/>
    <property type="match status" value="1"/>
</dbReference>
<comment type="pathway">
    <text evidence="3">Cofactor biosynthesis; riboflavin biosynthesis; riboflavin from 2-hydroxy-3-oxobutyl phosphate and 5-amino-6-(D-ribitylamino)uracil: step 2/2.</text>
</comment>
<evidence type="ECO:0000256" key="1">
    <source>
        <dbReference type="ARBA" id="ARBA00000968"/>
    </source>
</evidence>
<name>A0A1G5RV88_9FIRM</name>
<evidence type="ECO:0000256" key="2">
    <source>
        <dbReference type="ARBA" id="ARBA00002803"/>
    </source>
</evidence>
<evidence type="ECO:0000256" key="10">
    <source>
        <dbReference type="NCBIfam" id="TIGR00187"/>
    </source>
</evidence>
<comment type="function">
    <text evidence="2">Catalyzes the dismutation of two molecules of 6,7-dimethyl-8-ribityllumazine, resulting in the formation of riboflavin and 5-amino-6-(D-ribitylamino)uracil.</text>
</comment>
<evidence type="ECO:0000259" key="12">
    <source>
        <dbReference type="PROSITE" id="PS51177"/>
    </source>
</evidence>
<dbReference type="PANTHER" id="PTHR21098">
    <property type="entry name" value="RIBOFLAVIN SYNTHASE ALPHA CHAIN"/>
    <property type="match status" value="1"/>
</dbReference>
<dbReference type="Proteomes" id="UP000199208">
    <property type="component" value="Unassembled WGS sequence"/>
</dbReference>
<dbReference type="AlphaFoldDB" id="A0A1G5RV88"/>
<feature type="domain" description="Lumazine-binding" evidence="12">
    <location>
        <begin position="97"/>
        <end position="193"/>
    </location>
</feature>
<dbReference type="PROSITE" id="PS51177">
    <property type="entry name" value="LUMAZINE_BIND"/>
    <property type="match status" value="2"/>
</dbReference>
<feature type="domain" description="Lumazine-binding" evidence="12">
    <location>
        <begin position="1"/>
        <end position="96"/>
    </location>
</feature>
<dbReference type="Pfam" id="PF00677">
    <property type="entry name" value="Lum_binding"/>
    <property type="match status" value="2"/>
</dbReference>
<evidence type="ECO:0000313" key="13">
    <source>
        <dbReference type="EMBL" id="SCZ77371.1"/>
    </source>
</evidence>
<organism evidence="13 14">
    <name type="scientific">Acidaminobacter hydrogenoformans DSM 2784</name>
    <dbReference type="NCBI Taxonomy" id="1120920"/>
    <lineage>
        <taxon>Bacteria</taxon>
        <taxon>Bacillati</taxon>
        <taxon>Bacillota</taxon>
        <taxon>Clostridia</taxon>
        <taxon>Peptostreptococcales</taxon>
        <taxon>Acidaminobacteraceae</taxon>
        <taxon>Acidaminobacter</taxon>
    </lineage>
</organism>
<comment type="subunit">
    <text evidence="4">Homotrimer.</text>
</comment>
<dbReference type="PIRSF" id="PIRSF000498">
    <property type="entry name" value="Riboflavin_syn_A"/>
    <property type="match status" value="1"/>
</dbReference>
<feature type="repeat" description="Lumazine-binding" evidence="11">
    <location>
        <begin position="1"/>
        <end position="96"/>
    </location>
</feature>
<dbReference type="GO" id="GO:0009231">
    <property type="term" value="P:riboflavin biosynthetic process"/>
    <property type="evidence" value="ECO:0007669"/>
    <property type="project" value="UniProtKB-KW"/>
</dbReference>
<dbReference type="NCBIfam" id="NF006767">
    <property type="entry name" value="PRK09289.1"/>
    <property type="match status" value="1"/>
</dbReference>
<dbReference type="RefSeq" id="WP_092589525.1">
    <property type="nucleotide sequence ID" value="NZ_FMWL01000002.1"/>
</dbReference>
<dbReference type="Gene3D" id="2.40.30.20">
    <property type="match status" value="2"/>
</dbReference>
<dbReference type="InterPro" id="IPR023366">
    <property type="entry name" value="ATP_synth_asu-like_sf"/>
</dbReference>
<protein>
    <recommendedName>
        <fullName evidence="6 10">Riboflavin synthase</fullName>
        <ecNumber evidence="5 10">2.5.1.9</ecNumber>
    </recommendedName>
</protein>
<dbReference type="GO" id="GO:0004746">
    <property type="term" value="F:riboflavin synthase activity"/>
    <property type="evidence" value="ECO:0007669"/>
    <property type="project" value="UniProtKB-UniRule"/>
</dbReference>
<comment type="catalytic activity">
    <reaction evidence="1">
        <text>2 6,7-dimethyl-8-(1-D-ribityl)lumazine + H(+) = 5-amino-6-(D-ribitylamino)uracil + riboflavin</text>
        <dbReference type="Rhea" id="RHEA:20772"/>
        <dbReference type="ChEBI" id="CHEBI:15378"/>
        <dbReference type="ChEBI" id="CHEBI:15934"/>
        <dbReference type="ChEBI" id="CHEBI:57986"/>
        <dbReference type="ChEBI" id="CHEBI:58201"/>
        <dbReference type="EC" id="2.5.1.9"/>
    </reaction>
</comment>
<dbReference type="FunFam" id="2.40.30.20:FF:000004">
    <property type="entry name" value="Riboflavin synthase, alpha subunit"/>
    <property type="match status" value="1"/>
</dbReference>
<gene>
    <name evidence="13" type="ORF">SAMN03080599_00748</name>
</gene>
<evidence type="ECO:0000256" key="7">
    <source>
        <dbReference type="ARBA" id="ARBA00022619"/>
    </source>
</evidence>
<feature type="repeat" description="Lumazine-binding" evidence="11">
    <location>
        <begin position="97"/>
        <end position="193"/>
    </location>
</feature>
<dbReference type="OrthoDB" id="9788537at2"/>
<evidence type="ECO:0000256" key="4">
    <source>
        <dbReference type="ARBA" id="ARBA00011233"/>
    </source>
</evidence>
<dbReference type="SUPFAM" id="SSF63380">
    <property type="entry name" value="Riboflavin synthase domain-like"/>
    <property type="match status" value="2"/>
</dbReference>